<evidence type="ECO:0000313" key="3">
    <source>
        <dbReference type="Proteomes" id="UP001161247"/>
    </source>
</evidence>
<keyword evidence="3" id="KW-1185">Reference proteome</keyword>
<gene>
    <name evidence="2" type="ORF">OLC1_LOCUS942</name>
</gene>
<sequence>MCNLSKEVLALIADNLCFVDYMHFRCVNKLCASSTIRMRSNPFPPCLIYKDRSAGVYNILDSNLNHKICVKIPELLKDYQIRCSRNGCLLLEYNKDLAFFNPLTMHVLPAGGAPITGRGILNYTFLSKSSSSGCSILAMSRHGIGGVSFSVTRISGSVPKCRSFVVGEQGHEWVFNKGCNSPVVLGEFCYHLGGDGMLGRGQLTQDQDEVPLFHWQVFEDIVYPDIKFRRNYLTERGGELISILLHNGNDHSRKRPWVRVFKLKEHKEWEEIDTLEGSIQLNLTRNFHQQAAEQKGANLNQSNADLDSYCKEAQMIADDVFFLVSLG</sequence>
<dbReference type="PANTHER" id="PTHR33127:SF5">
    <property type="entry name" value="TRANSMEMBRANE PROTEIN"/>
    <property type="match status" value="1"/>
</dbReference>
<organism evidence="2 3">
    <name type="scientific">Oldenlandia corymbosa var. corymbosa</name>
    <dbReference type="NCBI Taxonomy" id="529605"/>
    <lineage>
        <taxon>Eukaryota</taxon>
        <taxon>Viridiplantae</taxon>
        <taxon>Streptophyta</taxon>
        <taxon>Embryophyta</taxon>
        <taxon>Tracheophyta</taxon>
        <taxon>Spermatophyta</taxon>
        <taxon>Magnoliopsida</taxon>
        <taxon>eudicotyledons</taxon>
        <taxon>Gunneridae</taxon>
        <taxon>Pentapetalae</taxon>
        <taxon>asterids</taxon>
        <taxon>lamiids</taxon>
        <taxon>Gentianales</taxon>
        <taxon>Rubiaceae</taxon>
        <taxon>Rubioideae</taxon>
        <taxon>Spermacoceae</taxon>
        <taxon>Hedyotis-Oldenlandia complex</taxon>
        <taxon>Oldenlandia</taxon>
    </lineage>
</organism>
<dbReference type="Proteomes" id="UP001161247">
    <property type="component" value="Chromosome 1"/>
</dbReference>
<reference evidence="2" key="1">
    <citation type="submission" date="2023-03" db="EMBL/GenBank/DDBJ databases">
        <authorList>
            <person name="Julca I."/>
        </authorList>
    </citation>
    <scope>NUCLEOTIDE SEQUENCE</scope>
</reference>
<dbReference type="Pfam" id="PF03478">
    <property type="entry name" value="Beta-prop_KIB1-4"/>
    <property type="match status" value="1"/>
</dbReference>
<feature type="domain" description="KIB1-4 beta-propeller" evidence="1">
    <location>
        <begin position="69"/>
        <end position="278"/>
    </location>
</feature>
<dbReference type="AlphaFoldDB" id="A0AAV1BY99"/>
<dbReference type="EMBL" id="OX459118">
    <property type="protein sequence ID" value="CAI9088345.1"/>
    <property type="molecule type" value="Genomic_DNA"/>
</dbReference>
<proteinExistence type="predicted"/>
<evidence type="ECO:0000259" key="1">
    <source>
        <dbReference type="Pfam" id="PF03478"/>
    </source>
</evidence>
<name>A0AAV1BY99_OLDCO</name>
<evidence type="ECO:0000313" key="2">
    <source>
        <dbReference type="EMBL" id="CAI9088345.1"/>
    </source>
</evidence>
<dbReference type="PANTHER" id="PTHR33127">
    <property type="entry name" value="TRANSMEMBRANE PROTEIN"/>
    <property type="match status" value="1"/>
</dbReference>
<dbReference type="InterPro" id="IPR005174">
    <property type="entry name" value="KIB1-4_b-propeller"/>
</dbReference>
<protein>
    <submittedName>
        <fullName evidence="2">OLC1v1022650C1</fullName>
    </submittedName>
</protein>
<accession>A0AAV1BY99</accession>